<evidence type="ECO:0000256" key="1">
    <source>
        <dbReference type="ARBA" id="ARBA00004606"/>
    </source>
</evidence>
<evidence type="ECO:0000256" key="5">
    <source>
        <dbReference type="ARBA" id="ARBA00022989"/>
    </source>
</evidence>
<feature type="compositionally biased region" description="Low complexity" evidence="9">
    <location>
        <begin position="9"/>
        <end position="21"/>
    </location>
</feature>
<keyword evidence="8" id="KW-0961">Cell wall biogenesis/degradation</keyword>
<evidence type="ECO:0000256" key="2">
    <source>
        <dbReference type="ARBA" id="ARBA00010962"/>
    </source>
</evidence>
<gene>
    <name evidence="12" type="ORF">BDN70DRAFT_876629</name>
</gene>
<dbReference type="FunFam" id="2.60.120.200:FF:000259">
    <property type="entry name" value="Chromosome 9, whole genome shotgun sequence"/>
    <property type="match status" value="1"/>
</dbReference>
<proteinExistence type="inferred from homology"/>
<evidence type="ECO:0000313" key="13">
    <source>
        <dbReference type="Proteomes" id="UP000807469"/>
    </source>
</evidence>
<evidence type="ECO:0000256" key="9">
    <source>
        <dbReference type="SAM" id="MobiDB-lite"/>
    </source>
</evidence>
<dbReference type="GO" id="GO:0031505">
    <property type="term" value="P:fungal-type cell wall organization"/>
    <property type="evidence" value="ECO:0007669"/>
    <property type="project" value="TreeGrafter"/>
</dbReference>
<comment type="caution">
    <text evidence="12">The sequence shown here is derived from an EMBL/GenBank/DDBJ whole genome shotgun (WGS) entry which is preliminary data.</text>
</comment>
<evidence type="ECO:0000256" key="4">
    <source>
        <dbReference type="ARBA" id="ARBA00022968"/>
    </source>
</evidence>
<sequence>MSWSNRFTASSSASGSSLLLSEHGPTSRYSRSRAGSFRDDMSMRTSLKGSVAEKYSLGPEPALWGANLNVREDDDALHDPKSDDGTGGILTIRGVANLGCLFLLAIGCIMLFAGYPILSHFMTKKQTNQGGFNLGGINASGQIPEFINFGLIDPATPTDAYSKPSYVDSTKEMVLVFSDEFDTDGRSFNPGDDPFWEAVDLHYWGTVDLEWYDPIQATTANGSLKLTIDKVDDIADNHDLAYRSGMIQSWNKFCFTGGILEAKVVLPGTPTVSGLWPAVWALGNLGRAGYGASLDGTWPYSYDSCDVGTLANQTYPGTKTPLAAVQNGDPSHGNELSFLPGQRLSACTCKGESHPGPVRSDGSYVGRAAPEIDVFEAIVNDGVGEASLSAQWAPYNAAYTLNMAGNNVEFLDNNNTVYNTFKGGVFQQTTSGLTTTNQDCYELSKGCFAVYAFEYQTGFDDGYITWIQDSKLSWTLRGPAMGPDSDTEISTRPIPQEPMYIIANLGLSLNFGVVDFERLTFPATMSIDYIRVYQPRDSINIGCDPKDFPTKAYIDTYNAVYTNPNLTTWTDDFKQPFPKNRLVDTC</sequence>
<evidence type="ECO:0000259" key="11">
    <source>
        <dbReference type="PROSITE" id="PS51762"/>
    </source>
</evidence>
<evidence type="ECO:0000256" key="7">
    <source>
        <dbReference type="ARBA" id="ARBA00023180"/>
    </source>
</evidence>
<dbReference type="PANTHER" id="PTHR31361">
    <property type="entry name" value="BETA-GLUCAN SYNTHESIS-ASSOCIATED PROTEIN KRE6-RELATED"/>
    <property type="match status" value="1"/>
</dbReference>
<keyword evidence="13" id="KW-1185">Reference proteome</keyword>
<dbReference type="GO" id="GO:0006078">
    <property type="term" value="P:(1-&gt;6)-beta-D-glucan biosynthetic process"/>
    <property type="evidence" value="ECO:0007669"/>
    <property type="project" value="TreeGrafter"/>
</dbReference>
<keyword evidence="5 10" id="KW-1133">Transmembrane helix</keyword>
<dbReference type="SUPFAM" id="SSF49899">
    <property type="entry name" value="Concanavalin A-like lectins/glucanases"/>
    <property type="match status" value="1"/>
</dbReference>
<protein>
    <submittedName>
        <fullName evidence="12">Glycoside hydrolase family 16 protein</fullName>
    </submittedName>
</protein>
<dbReference type="InterPro" id="IPR005629">
    <property type="entry name" value="Skn1/Kre6/Sbg1"/>
</dbReference>
<comment type="similarity">
    <text evidence="2">Belongs to the SKN1/KRE6 family.</text>
</comment>
<keyword evidence="4" id="KW-0735">Signal-anchor</keyword>
<dbReference type="InterPro" id="IPR000757">
    <property type="entry name" value="Beta-glucanase-like"/>
</dbReference>
<dbReference type="Pfam" id="PF03935">
    <property type="entry name" value="SKN1_KRE6_Sbg1"/>
    <property type="match status" value="1"/>
</dbReference>
<evidence type="ECO:0000256" key="3">
    <source>
        <dbReference type="ARBA" id="ARBA00022692"/>
    </source>
</evidence>
<dbReference type="Proteomes" id="UP000807469">
    <property type="component" value="Unassembled WGS sequence"/>
</dbReference>
<dbReference type="OrthoDB" id="412647at2759"/>
<name>A0A9P6D2J0_9AGAR</name>
<comment type="subcellular location">
    <subcellularLocation>
        <location evidence="1">Membrane</location>
        <topology evidence="1">Single-pass type II membrane protein</topology>
    </subcellularLocation>
</comment>
<dbReference type="PROSITE" id="PS51762">
    <property type="entry name" value="GH16_2"/>
    <property type="match status" value="1"/>
</dbReference>
<dbReference type="PANTHER" id="PTHR31361:SF1">
    <property type="entry name" value="BETA-GLUCAN SYNTHESIS-ASSOCIATED PROTEIN KRE6-RELATED"/>
    <property type="match status" value="1"/>
</dbReference>
<dbReference type="Gene3D" id="2.60.120.200">
    <property type="match status" value="2"/>
</dbReference>
<evidence type="ECO:0000313" key="12">
    <source>
        <dbReference type="EMBL" id="KAF9481165.1"/>
    </source>
</evidence>
<keyword evidence="6 10" id="KW-0472">Membrane</keyword>
<evidence type="ECO:0000256" key="10">
    <source>
        <dbReference type="SAM" id="Phobius"/>
    </source>
</evidence>
<dbReference type="GO" id="GO:0005886">
    <property type="term" value="C:plasma membrane"/>
    <property type="evidence" value="ECO:0007669"/>
    <property type="project" value="TreeGrafter"/>
</dbReference>
<keyword evidence="7" id="KW-0325">Glycoprotein</keyword>
<keyword evidence="3 10" id="KW-0812">Transmembrane</keyword>
<dbReference type="GO" id="GO:0005789">
    <property type="term" value="C:endoplasmic reticulum membrane"/>
    <property type="evidence" value="ECO:0007669"/>
    <property type="project" value="TreeGrafter"/>
</dbReference>
<dbReference type="CDD" id="cd02180">
    <property type="entry name" value="GH16_fungal_KRE6_glucanase"/>
    <property type="match status" value="1"/>
</dbReference>
<evidence type="ECO:0000256" key="8">
    <source>
        <dbReference type="ARBA" id="ARBA00023316"/>
    </source>
</evidence>
<keyword evidence="12" id="KW-0378">Hydrolase</keyword>
<feature type="domain" description="GH16" evidence="11">
    <location>
        <begin position="156"/>
        <end position="538"/>
    </location>
</feature>
<dbReference type="InterPro" id="IPR013320">
    <property type="entry name" value="ConA-like_dom_sf"/>
</dbReference>
<dbReference type="EMBL" id="MU155182">
    <property type="protein sequence ID" value="KAF9481165.1"/>
    <property type="molecule type" value="Genomic_DNA"/>
</dbReference>
<accession>A0A9P6D2J0</accession>
<dbReference type="GO" id="GO:0015926">
    <property type="term" value="F:glucosidase activity"/>
    <property type="evidence" value="ECO:0007669"/>
    <property type="project" value="TreeGrafter"/>
</dbReference>
<organism evidence="12 13">
    <name type="scientific">Pholiota conissans</name>
    <dbReference type="NCBI Taxonomy" id="109636"/>
    <lineage>
        <taxon>Eukaryota</taxon>
        <taxon>Fungi</taxon>
        <taxon>Dikarya</taxon>
        <taxon>Basidiomycota</taxon>
        <taxon>Agaricomycotina</taxon>
        <taxon>Agaricomycetes</taxon>
        <taxon>Agaricomycetidae</taxon>
        <taxon>Agaricales</taxon>
        <taxon>Agaricineae</taxon>
        <taxon>Strophariaceae</taxon>
        <taxon>Pholiota</taxon>
    </lineage>
</organism>
<dbReference type="AlphaFoldDB" id="A0A9P6D2J0"/>
<reference evidence="12" key="1">
    <citation type="submission" date="2020-11" db="EMBL/GenBank/DDBJ databases">
        <authorList>
            <consortium name="DOE Joint Genome Institute"/>
            <person name="Ahrendt S."/>
            <person name="Riley R."/>
            <person name="Andreopoulos W."/>
            <person name="Labutti K."/>
            <person name="Pangilinan J."/>
            <person name="Ruiz-Duenas F.J."/>
            <person name="Barrasa J.M."/>
            <person name="Sanchez-Garcia M."/>
            <person name="Camarero S."/>
            <person name="Miyauchi S."/>
            <person name="Serrano A."/>
            <person name="Linde D."/>
            <person name="Babiker R."/>
            <person name="Drula E."/>
            <person name="Ayuso-Fernandez I."/>
            <person name="Pacheco R."/>
            <person name="Padilla G."/>
            <person name="Ferreira P."/>
            <person name="Barriuso J."/>
            <person name="Kellner H."/>
            <person name="Castanera R."/>
            <person name="Alfaro M."/>
            <person name="Ramirez L."/>
            <person name="Pisabarro A.G."/>
            <person name="Kuo A."/>
            <person name="Tritt A."/>
            <person name="Lipzen A."/>
            <person name="He G."/>
            <person name="Yan M."/>
            <person name="Ng V."/>
            <person name="Cullen D."/>
            <person name="Martin F."/>
            <person name="Rosso M.-N."/>
            <person name="Henrissat B."/>
            <person name="Hibbett D."/>
            <person name="Martinez A.T."/>
            <person name="Grigoriev I.V."/>
        </authorList>
    </citation>
    <scope>NUCLEOTIDE SEQUENCE</scope>
    <source>
        <strain evidence="12">CIRM-BRFM 674</strain>
    </source>
</reference>
<feature type="region of interest" description="Disordered" evidence="9">
    <location>
        <begin position="1"/>
        <end position="35"/>
    </location>
</feature>
<evidence type="ECO:0000256" key="6">
    <source>
        <dbReference type="ARBA" id="ARBA00023136"/>
    </source>
</evidence>
<feature type="transmembrane region" description="Helical" evidence="10">
    <location>
        <begin position="95"/>
        <end position="118"/>
    </location>
</feature>